<keyword evidence="9" id="KW-1006">Bacterial flagellum protein export</keyword>
<comment type="similarity">
    <text evidence="10">Belongs to the SctL stator family.</text>
</comment>
<dbReference type="PANTHER" id="PTHR34982:SF1">
    <property type="entry name" value="FLAGELLAR ASSEMBLY PROTEIN FLIH"/>
    <property type="match status" value="1"/>
</dbReference>
<organism evidence="13 14">
    <name type="scientific">Prosthecobacter fusiformis</name>
    <dbReference type="NCBI Taxonomy" id="48464"/>
    <lineage>
        <taxon>Bacteria</taxon>
        <taxon>Pseudomonadati</taxon>
        <taxon>Verrucomicrobiota</taxon>
        <taxon>Verrucomicrobiia</taxon>
        <taxon>Verrucomicrobiales</taxon>
        <taxon>Verrucomicrobiaceae</taxon>
        <taxon>Prosthecobacter</taxon>
    </lineage>
</organism>
<dbReference type="GO" id="GO:0030254">
    <property type="term" value="P:protein secretion by the type III secretion system"/>
    <property type="evidence" value="ECO:0007669"/>
    <property type="project" value="InterPro"/>
</dbReference>
<comment type="function">
    <text evidence="1">Needed for flagellar regrowth and assembly.</text>
</comment>
<dbReference type="EMBL" id="SOCA01000004">
    <property type="protein sequence ID" value="TDU70699.1"/>
    <property type="molecule type" value="Genomic_DNA"/>
</dbReference>
<evidence type="ECO:0000256" key="1">
    <source>
        <dbReference type="ARBA" id="ARBA00003041"/>
    </source>
</evidence>
<evidence type="ECO:0000256" key="2">
    <source>
        <dbReference type="ARBA" id="ARBA00004496"/>
    </source>
</evidence>
<keyword evidence="8" id="KW-0653">Protein transport</keyword>
<keyword evidence="7" id="KW-1005">Bacterial flagellum biogenesis</keyword>
<dbReference type="Proteomes" id="UP000295662">
    <property type="component" value="Unassembled WGS sequence"/>
</dbReference>
<sequence>MLCLENSGVKAVPTAKILKRDEHAFILEGQRILEAARHEAALIRQKAETDAEKKLEAGYLKGQEEGKAKIAEHIIECMGQSAVYFSKVEDVMVDLVMRAVRQVIGEMNQRDVVERLVRRALESTRNESQITIRVSPGQADWIKNRISAIMQTFPKIQFLDVQPDPRLSENGCILETEIGVVDATLETQLKAIEKALIRSMK</sequence>
<dbReference type="InterPro" id="IPR018035">
    <property type="entry name" value="Flagellar_FliH/T3SS_HrpE"/>
</dbReference>
<evidence type="ECO:0000313" key="13">
    <source>
        <dbReference type="EMBL" id="TDU70699.1"/>
    </source>
</evidence>
<evidence type="ECO:0000256" key="9">
    <source>
        <dbReference type="ARBA" id="ARBA00023225"/>
    </source>
</evidence>
<evidence type="ECO:0000256" key="8">
    <source>
        <dbReference type="ARBA" id="ARBA00022927"/>
    </source>
</evidence>
<dbReference type="InterPro" id="IPR012842">
    <property type="entry name" value="T3SS_SctL/SctL2"/>
</dbReference>
<dbReference type="PANTHER" id="PTHR34982">
    <property type="entry name" value="YOP PROTEINS TRANSLOCATION PROTEIN L"/>
    <property type="match status" value="1"/>
</dbReference>
<keyword evidence="6" id="KW-0963">Cytoplasm</keyword>
<feature type="domain" description="Flagellar assembly protein FliH/Type III secretion system HrpE" evidence="12">
    <location>
        <begin position="67"/>
        <end position="191"/>
    </location>
</feature>
<dbReference type="RefSeq" id="WP_133795795.1">
    <property type="nucleotide sequence ID" value="NZ_SOCA01000004.1"/>
</dbReference>
<comment type="similarity">
    <text evidence="3">Belongs to the FliH family.</text>
</comment>
<evidence type="ECO:0000256" key="10">
    <source>
        <dbReference type="ARBA" id="ARBA00024335"/>
    </source>
</evidence>
<dbReference type="AlphaFoldDB" id="A0A4R7RZ77"/>
<keyword evidence="14" id="KW-1185">Reference proteome</keyword>
<dbReference type="OrthoDB" id="19020at2"/>
<dbReference type="NCBIfam" id="NF005392">
    <property type="entry name" value="PRK06937.1"/>
    <property type="match status" value="1"/>
</dbReference>
<dbReference type="GO" id="GO:0005829">
    <property type="term" value="C:cytosol"/>
    <property type="evidence" value="ECO:0007669"/>
    <property type="project" value="TreeGrafter"/>
</dbReference>
<dbReference type="InterPro" id="IPR051472">
    <property type="entry name" value="T3SS_Stator/FliH"/>
</dbReference>
<dbReference type="NCBIfam" id="TIGR02499">
    <property type="entry name" value="HrpE_YscL_not"/>
    <property type="match status" value="1"/>
</dbReference>
<dbReference type="GO" id="GO:0044781">
    <property type="term" value="P:bacterial-type flagellum organization"/>
    <property type="evidence" value="ECO:0007669"/>
    <property type="project" value="UniProtKB-KW"/>
</dbReference>
<protein>
    <recommendedName>
        <fullName evidence="4">Flagellar assembly protein FliH</fullName>
    </recommendedName>
    <alternativeName>
        <fullName evidence="11">Type 3 secretion system stator protein</fullName>
    </alternativeName>
</protein>
<proteinExistence type="inferred from homology"/>
<evidence type="ECO:0000259" key="12">
    <source>
        <dbReference type="Pfam" id="PF02108"/>
    </source>
</evidence>
<evidence type="ECO:0000256" key="3">
    <source>
        <dbReference type="ARBA" id="ARBA00006602"/>
    </source>
</evidence>
<evidence type="ECO:0000256" key="11">
    <source>
        <dbReference type="ARBA" id="ARBA00040494"/>
    </source>
</evidence>
<dbReference type="Gene3D" id="3.30.2320.30">
    <property type="entry name" value="ATP synthase, E subunit, C-terminal"/>
    <property type="match status" value="1"/>
</dbReference>
<evidence type="ECO:0000256" key="7">
    <source>
        <dbReference type="ARBA" id="ARBA00022795"/>
    </source>
</evidence>
<gene>
    <name evidence="13" type="ORF">EI77_02747</name>
</gene>
<evidence type="ECO:0000256" key="6">
    <source>
        <dbReference type="ARBA" id="ARBA00022490"/>
    </source>
</evidence>
<keyword evidence="5" id="KW-0813">Transport</keyword>
<dbReference type="SUPFAM" id="SSF160527">
    <property type="entry name" value="V-type ATPase subunit E-like"/>
    <property type="match status" value="1"/>
</dbReference>
<comment type="caution">
    <text evidence="13">The sequence shown here is derived from an EMBL/GenBank/DDBJ whole genome shotgun (WGS) entry which is preliminary data.</text>
</comment>
<reference evidence="13 14" key="1">
    <citation type="submission" date="2019-03" db="EMBL/GenBank/DDBJ databases">
        <title>Genomic Encyclopedia of Archaeal and Bacterial Type Strains, Phase II (KMG-II): from individual species to whole genera.</title>
        <authorList>
            <person name="Goeker M."/>
        </authorList>
    </citation>
    <scope>NUCLEOTIDE SEQUENCE [LARGE SCALE GENOMIC DNA]</scope>
    <source>
        <strain evidence="13 14">ATCC 25309</strain>
    </source>
</reference>
<dbReference type="Pfam" id="PF02108">
    <property type="entry name" value="FliH"/>
    <property type="match status" value="1"/>
</dbReference>
<comment type="subcellular location">
    <subcellularLocation>
        <location evidence="2">Cytoplasm</location>
    </subcellularLocation>
</comment>
<dbReference type="InterPro" id="IPR038495">
    <property type="entry name" value="ATPase_E_C"/>
</dbReference>
<accession>A0A4R7RZ77</accession>
<evidence type="ECO:0000256" key="4">
    <source>
        <dbReference type="ARBA" id="ARBA00016507"/>
    </source>
</evidence>
<evidence type="ECO:0000313" key="14">
    <source>
        <dbReference type="Proteomes" id="UP000295662"/>
    </source>
</evidence>
<name>A0A4R7RZ77_9BACT</name>
<evidence type="ECO:0000256" key="5">
    <source>
        <dbReference type="ARBA" id="ARBA00022448"/>
    </source>
</evidence>